<evidence type="ECO:0000313" key="2">
    <source>
        <dbReference type="Proteomes" id="UP000324800"/>
    </source>
</evidence>
<organism evidence="1 2">
    <name type="scientific">Streblomastix strix</name>
    <dbReference type="NCBI Taxonomy" id="222440"/>
    <lineage>
        <taxon>Eukaryota</taxon>
        <taxon>Metamonada</taxon>
        <taxon>Preaxostyla</taxon>
        <taxon>Oxymonadida</taxon>
        <taxon>Streblomastigidae</taxon>
        <taxon>Streblomastix</taxon>
    </lineage>
</organism>
<dbReference type="EMBL" id="SNRW01029653">
    <property type="protein sequence ID" value="KAA6358579.1"/>
    <property type="molecule type" value="Genomic_DNA"/>
</dbReference>
<accession>A0A5J4TKU7</accession>
<sequence>MLRYWTPPIQLAIRIVDAVIDGYNKIWYYQYRDSQLQGRDIYGYGQSDDPCRTIEFGLQEVSLGIGGNEIELIEKKTIMIYDDTNGYDQVKAIELNQQEQRCQNMRIKKVLFGDELYAMKQQADIQIFKDASTTLEDNIKG</sequence>
<proteinExistence type="predicted"/>
<name>A0A5J4TKU7_9EUKA</name>
<protein>
    <submittedName>
        <fullName evidence="1">Uncharacterized protein</fullName>
    </submittedName>
</protein>
<gene>
    <name evidence="1" type="ORF">EZS28_045894</name>
</gene>
<evidence type="ECO:0000313" key="1">
    <source>
        <dbReference type="EMBL" id="KAA6358579.1"/>
    </source>
</evidence>
<reference evidence="1 2" key="1">
    <citation type="submission" date="2019-03" db="EMBL/GenBank/DDBJ databases">
        <title>Single cell metagenomics reveals metabolic interactions within the superorganism composed of flagellate Streblomastix strix and complex community of Bacteroidetes bacteria on its surface.</title>
        <authorList>
            <person name="Treitli S.C."/>
            <person name="Kolisko M."/>
            <person name="Husnik F."/>
            <person name="Keeling P."/>
            <person name="Hampl V."/>
        </authorList>
    </citation>
    <scope>NUCLEOTIDE SEQUENCE [LARGE SCALE GENOMIC DNA]</scope>
    <source>
        <strain evidence="1">ST1C</strain>
    </source>
</reference>
<dbReference type="Proteomes" id="UP000324800">
    <property type="component" value="Unassembled WGS sequence"/>
</dbReference>
<comment type="caution">
    <text evidence="1">The sequence shown here is derived from an EMBL/GenBank/DDBJ whole genome shotgun (WGS) entry which is preliminary data.</text>
</comment>
<dbReference type="AlphaFoldDB" id="A0A5J4TKU7"/>